<evidence type="ECO:0000256" key="5">
    <source>
        <dbReference type="ARBA" id="ARBA00023125"/>
    </source>
</evidence>
<dbReference type="GO" id="GO:0003700">
    <property type="term" value="F:DNA-binding transcription factor activity"/>
    <property type="evidence" value="ECO:0007669"/>
    <property type="project" value="UniProtKB-UniRule"/>
</dbReference>
<evidence type="ECO:0000256" key="2">
    <source>
        <dbReference type="ARBA" id="ARBA00022771"/>
    </source>
</evidence>
<feature type="compositionally biased region" description="Low complexity" evidence="10">
    <location>
        <begin position="151"/>
        <end position="163"/>
    </location>
</feature>
<name>A0AAN7MHJ0_TRANT</name>
<organism evidence="12 13">
    <name type="scientific">Trapa natans</name>
    <name type="common">Water chestnut</name>
    <dbReference type="NCBI Taxonomy" id="22666"/>
    <lineage>
        <taxon>Eukaryota</taxon>
        <taxon>Viridiplantae</taxon>
        <taxon>Streptophyta</taxon>
        <taxon>Embryophyta</taxon>
        <taxon>Tracheophyta</taxon>
        <taxon>Spermatophyta</taxon>
        <taxon>Magnoliopsida</taxon>
        <taxon>eudicotyledons</taxon>
        <taxon>Gunneridae</taxon>
        <taxon>Pentapetalae</taxon>
        <taxon>rosids</taxon>
        <taxon>malvids</taxon>
        <taxon>Myrtales</taxon>
        <taxon>Lythraceae</taxon>
        <taxon>Trapa</taxon>
    </lineage>
</organism>
<evidence type="ECO:0000259" key="11">
    <source>
        <dbReference type="PROSITE" id="PS50884"/>
    </source>
</evidence>
<reference evidence="12 13" key="1">
    <citation type="journal article" date="2023" name="Hortic Res">
        <title>Pangenome of water caltrop reveals structural variations and asymmetric subgenome divergence after allopolyploidization.</title>
        <authorList>
            <person name="Zhang X."/>
            <person name="Chen Y."/>
            <person name="Wang L."/>
            <person name="Yuan Y."/>
            <person name="Fang M."/>
            <person name="Shi L."/>
            <person name="Lu R."/>
            <person name="Comes H.P."/>
            <person name="Ma Y."/>
            <person name="Chen Y."/>
            <person name="Huang G."/>
            <person name="Zhou Y."/>
            <person name="Zheng Z."/>
            <person name="Qiu Y."/>
        </authorList>
    </citation>
    <scope>NUCLEOTIDE SEQUENCE [LARGE SCALE GENOMIC DNA]</scope>
    <source>
        <strain evidence="12">F231</strain>
    </source>
</reference>
<dbReference type="GO" id="GO:0003677">
    <property type="term" value="F:DNA binding"/>
    <property type="evidence" value="ECO:0007669"/>
    <property type="project" value="UniProtKB-UniRule"/>
</dbReference>
<evidence type="ECO:0000256" key="3">
    <source>
        <dbReference type="ARBA" id="ARBA00022833"/>
    </source>
</evidence>
<dbReference type="InterPro" id="IPR003851">
    <property type="entry name" value="Znf_Dof"/>
</dbReference>
<keyword evidence="1 9" id="KW-0479">Metal-binding</keyword>
<dbReference type="GO" id="GO:0005634">
    <property type="term" value="C:nucleus"/>
    <property type="evidence" value="ECO:0007669"/>
    <property type="project" value="UniProtKB-SubCell"/>
</dbReference>
<feature type="compositionally biased region" description="Polar residues" evidence="10">
    <location>
        <begin position="274"/>
        <end position="285"/>
    </location>
</feature>
<comment type="function">
    <text evidence="9">Transcription factor that binds specifically to a 5'-AA[AG]G-3' consensus core sequence.</text>
</comment>
<keyword evidence="13" id="KW-1185">Reference proteome</keyword>
<gene>
    <name evidence="12" type="ORF">SAY86_028262</name>
</gene>
<dbReference type="InterPro" id="IPR045174">
    <property type="entry name" value="Dof"/>
</dbReference>
<feature type="region of interest" description="Disordered" evidence="10">
    <location>
        <begin position="99"/>
        <end position="179"/>
    </location>
</feature>
<keyword evidence="3 9" id="KW-0862">Zinc</keyword>
<dbReference type="Proteomes" id="UP001346149">
    <property type="component" value="Unassembled WGS sequence"/>
</dbReference>
<evidence type="ECO:0000256" key="9">
    <source>
        <dbReference type="RuleBase" id="RU369094"/>
    </source>
</evidence>
<dbReference type="PANTHER" id="PTHR31992:SF316">
    <property type="entry name" value="DOF ZINC FINGER PROTEIN DOF1.2"/>
    <property type="match status" value="1"/>
</dbReference>
<feature type="compositionally biased region" description="Low complexity" evidence="10">
    <location>
        <begin position="114"/>
        <end position="129"/>
    </location>
</feature>
<comment type="caution">
    <text evidence="12">The sequence shown here is derived from an EMBL/GenBank/DDBJ whole genome shotgun (WGS) entry which is preliminary data.</text>
</comment>
<evidence type="ECO:0000313" key="12">
    <source>
        <dbReference type="EMBL" id="KAK4795936.1"/>
    </source>
</evidence>
<dbReference type="GO" id="GO:0008270">
    <property type="term" value="F:zinc ion binding"/>
    <property type="evidence" value="ECO:0007669"/>
    <property type="project" value="UniProtKB-KW"/>
</dbReference>
<feature type="domain" description="Dof-type" evidence="11">
    <location>
        <begin position="58"/>
        <end position="112"/>
    </location>
</feature>
<keyword evidence="7 8" id="KW-0539">Nucleus</keyword>
<dbReference type="EMBL" id="JAXQNO010000006">
    <property type="protein sequence ID" value="KAK4795936.1"/>
    <property type="molecule type" value="Genomic_DNA"/>
</dbReference>
<keyword evidence="4 9" id="KW-0805">Transcription regulation</keyword>
<feature type="compositionally biased region" description="Polar residues" evidence="10">
    <location>
        <begin position="35"/>
        <end position="44"/>
    </location>
</feature>
<dbReference type="PROSITE" id="PS01361">
    <property type="entry name" value="ZF_DOF_1"/>
    <property type="match status" value="1"/>
</dbReference>
<feature type="region of interest" description="Disordered" evidence="10">
    <location>
        <begin position="31"/>
        <end position="58"/>
    </location>
</feature>
<dbReference type="Pfam" id="PF02701">
    <property type="entry name" value="Zn_ribbon_Dof"/>
    <property type="match status" value="1"/>
</dbReference>
<keyword evidence="5 8" id="KW-0238">DNA-binding</keyword>
<evidence type="ECO:0000256" key="7">
    <source>
        <dbReference type="ARBA" id="ARBA00023242"/>
    </source>
</evidence>
<accession>A0AAN7MHJ0</accession>
<keyword evidence="2 8" id="KW-0863">Zinc-finger</keyword>
<evidence type="ECO:0000313" key="13">
    <source>
        <dbReference type="Proteomes" id="UP001346149"/>
    </source>
</evidence>
<feature type="region of interest" description="Disordered" evidence="10">
    <location>
        <begin position="274"/>
        <end position="318"/>
    </location>
</feature>
<sequence>MDKAQCPQGLLVKPLEEIVVPIPTTTALCAPKPSGNITASNSNGGAERKPRPQKEQALNCPRCNSSNTKFCYYNNYSLTQPRYFCKTCRRYWTEGGSLRNIPVGGGSRKNKGRPSSSASSASTSAASSSAPPPLNHTLLDAHHHHHHHLISGSKLGVSSSSPSTVAMACNSQNPNKGGQDLNLELLNSKGLLSSFMSMPLSVPHDPSGVYAHPSTHPRPHGFFPGFHEMKPAGGLGFSLDGVGGGFRNALHENPANINSGSGNLLFPFEQVKQSNDSMGSQNTGSAEDDHQHHQQQHRSDHQHHANGFWSGLMGGGSW</sequence>
<keyword evidence="6 9" id="KW-0804">Transcription</keyword>
<comment type="subcellular location">
    <subcellularLocation>
        <location evidence="8 9">Nucleus</location>
    </subcellularLocation>
</comment>
<dbReference type="PROSITE" id="PS50884">
    <property type="entry name" value="ZF_DOF_2"/>
    <property type="match status" value="1"/>
</dbReference>
<evidence type="ECO:0000256" key="6">
    <source>
        <dbReference type="ARBA" id="ARBA00023163"/>
    </source>
</evidence>
<protein>
    <recommendedName>
        <fullName evidence="9">Dof zinc finger protein</fullName>
    </recommendedName>
</protein>
<evidence type="ECO:0000256" key="8">
    <source>
        <dbReference type="PROSITE-ProRule" id="PRU00071"/>
    </source>
</evidence>
<evidence type="ECO:0000256" key="10">
    <source>
        <dbReference type="SAM" id="MobiDB-lite"/>
    </source>
</evidence>
<proteinExistence type="predicted"/>
<dbReference type="PANTHER" id="PTHR31992">
    <property type="entry name" value="DOF ZINC FINGER PROTEIN DOF1.4-RELATED"/>
    <property type="match status" value="1"/>
</dbReference>
<dbReference type="AlphaFoldDB" id="A0AAN7MHJ0"/>
<feature type="compositionally biased region" description="Basic and acidic residues" evidence="10">
    <location>
        <begin position="287"/>
        <end position="303"/>
    </location>
</feature>
<evidence type="ECO:0000256" key="1">
    <source>
        <dbReference type="ARBA" id="ARBA00022723"/>
    </source>
</evidence>
<evidence type="ECO:0000256" key="4">
    <source>
        <dbReference type="ARBA" id="ARBA00023015"/>
    </source>
</evidence>